<sequence length="271" mass="28594">MRFGISGAALSPFLFLKSTNLKQNLLSGLEVGLYLSLGYVSQAVGLQTETAGSAGFLCSLQVVFVTLLASLNSKTISFPALLSALLAVLGVAQLEGLTTGFTGFTPGFITLMLQPVAFGYSYLRIETLMRENPDDALPFASSQLLSTALFSGVYATFVEGSTSLPDSFTAIFSEGFTSPQALSLAYTAVFGTIISVAVECEALKYISPREASVILTTEPLIASVGASFLLKEEFDGWIGAGLILLASGVTFVPKEWMDRLPFGKGGEEGEV</sequence>
<evidence type="ECO:0000256" key="1">
    <source>
        <dbReference type="ARBA" id="ARBA00004651"/>
    </source>
</evidence>
<dbReference type="PANTHER" id="PTHR42920">
    <property type="entry name" value="OS03G0707200 PROTEIN-RELATED"/>
    <property type="match status" value="1"/>
</dbReference>
<dbReference type="PANTHER" id="PTHR42920:SF5">
    <property type="entry name" value="EAMA DOMAIN-CONTAINING PROTEIN"/>
    <property type="match status" value="1"/>
</dbReference>
<evidence type="ECO:0000256" key="2">
    <source>
        <dbReference type="ARBA" id="ARBA00022475"/>
    </source>
</evidence>
<dbReference type="InterPro" id="IPR000620">
    <property type="entry name" value="EamA_dom"/>
</dbReference>
<reference evidence="8" key="1">
    <citation type="journal article" date="2023" name="Commun. Biol.">
        <title>Genome analysis of Parmales, the sister group of diatoms, reveals the evolutionary specialization of diatoms from phago-mixotrophs to photoautotrophs.</title>
        <authorList>
            <person name="Ban H."/>
            <person name="Sato S."/>
            <person name="Yoshikawa S."/>
            <person name="Yamada K."/>
            <person name="Nakamura Y."/>
            <person name="Ichinomiya M."/>
            <person name="Sato N."/>
            <person name="Blanc-Mathieu R."/>
            <person name="Endo H."/>
            <person name="Kuwata A."/>
            <person name="Ogata H."/>
        </authorList>
    </citation>
    <scope>NUCLEOTIDE SEQUENCE [LARGE SCALE GENOMIC DNA]</scope>
    <source>
        <strain evidence="8">NIES 3699</strain>
    </source>
</reference>
<keyword evidence="5" id="KW-0472">Membrane</keyword>
<evidence type="ECO:0000256" key="4">
    <source>
        <dbReference type="ARBA" id="ARBA00022989"/>
    </source>
</evidence>
<dbReference type="InterPro" id="IPR051258">
    <property type="entry name" value="Diverse_Substrate_Transporter"/>
</dbReference>
<feature type="domain" description="EamA" evidence="6">
    <location>
        <begin position="137"/>
        <end position="252"/>
    </location>
</feature>
<comment type="subcellular location">
    <subcellularLocation>
        <location evidence="1">Cell membrane</location>
        <topology evidence="1">Multi-pass membrane protein</topology>
    </subcellularLocation>
</comment>
<evidence type="ECO:0000256" key="5">
    <source>
        <dbReference type="ARBA" id="ARBA00023136"/>
    </source>
</evidence>
<dbReference type="SUPFAM" id="SSF103481">
    <property type="entry name" value="Multidrug resistance efflux transporter EmrE"/>
    <property type="match status" value="2"/>
</dbReference>
<organism evidence="7 8">
    <name type="scientific">Triparma verrucosa</name>
    <dbReference type="NCBI Taxonomy" id="1606542"/>
    <lineage>
        <taxon>Eukaryota</taxon>
        <taxon>Sar</taxon>
        <taxon>Stramenopiles</taxon>
        <taxon>Ochrophyta</taxon>
        <taxon>Bolidophyceae</taxon>
        <taxon>Parmales</taxon>
        <taxon>Triparmaceae</taxon>
        <taxon>Triparma</taxon>
    </lineage>
</organism>
<evidence type="ECO:0000313" key="8">
    <source>
        <dbReference type="Proteomes" id="UP001165160"/>
    </source>
</evidence>
<proteinExistence type="predicted"/>
<gene>
    <name evidence="7" type="ORF">TrVE_jg5411</name>
</gene>
<keyword evidence="2" id="KW-1003">Cell membrane</keyword>
<accession>A0A9W7FHI8</accession>
<protein>
    <recommendedName>
        <fullName evidence="6">EamA domain-containing protein</fullName>
    </recommendedName>
</protein>
<dbReference type="InterPro" id="IPR037185">
    <property type="entry name" value="EmrE-like"/>
</dbReference>
<dbReference type="AlphaFoldDB" id="A0A9W7FHI8"/>
<evidence type="ECO:0000259" key="6">
    <source>
        <dbReference type="Pfam" id="PF00892"/>
    </source>
</evidence>
<keyword evidence="3" id="KW-0812">Transmembrane</keyword>
<evidence type="ECO:0000313" key="7">
    <source>
        <dbReference type="EMBL" id="GMI12502.1"/>
    </source>
</evidence>
<dbReference type="Pfam" id="PF00892">
    <property type="entry name" value="EamA"/>
    <property type="match status" value="2"/>
</dbReference>
<keyword evidence="8" id="KW-1185">Reference proteome</keyword>
<dbReference type="GO" id="GO:0005886">
    <property type="term" value="C:plasma membrane"/>
    <property type="evidence" value="ECO:0007669"/>
    <property type="project" value="UniProtKB-SubCell"/>
</dbReference>
<dbReference type="EMBL" id="BRXX01000447">
    <property type="protein sequence ID" value="GMI12502.1"/>
    <property type="molecule type" value="Genomic_DNA"/>
</dbReference>
<comment type="caution">
    <text evidence="7">The sequence shown here is derived from an EMBL/GenBank/DDBJ whole genome shotgun (WGS) entry which is preliminary data.</text>
</comment>
<dbReference type="Proteomes" id="UP001165160">
    <property type="component" value="Unassembled WGS sequence"/>
</dbReference>
<feature type="domain" description="EamA" evidence="6">
    <location>
        <begin position="1"/>
        <end position="92"/>
    </location>
</feature>
<keyword evidence="4" id="KW-1133">Transmembrane helix</keyword>
<evidence type="ECO:0000256" key="3">
    <source>
        <dbReference type="ARBA" id="ARBA00022692"/>
    </source>
</evidence>
<name>A0A9W7FHI8_9STRA</name>